<accession>A0A2A5AWA3</accession>
<feature type="repeat" description="NHL" evidence="4">
    <location>
        <begin position="209"/>
        <end position="252"/>
    </location>
</feature>
<evidence type="ECO:0008006" key="8">
    <source>
        <dbReference type="Google" id="ProtNLM"/>
    </source>
</evidence>
<dbReference type="GO" id="GO:0005576">
    <property type="term" value="C:extracellular region"/>
    <property type="evidence" value="ECO:0007669"/>
    <property type="project" value="TreeGrafter"/>
</dbReference>
<evidence type="ECO:0000256" key="1">
    <source>
        <dbReference type="ARBA" id="ARBA00022729"/>
    </source>
</evidence>
<feature type="signal peptide" evidence="5">
    <location>
        <begin position="1"/>
        <end position="23"/>
    </location>
</feature>
<sequence>MTNKNTLKSAFIALAVVPALAFAQVDMPPANDFSNPYVTQSGFLKMPAGRNWGSSSTVDIDIDGESIWVAERCGGNVNACVANPDTNLIMLFDKNGDMVRSFGAGYITWPHGIHVDYEGNVWIADGRDNQGGDNPPDNAYGHQVHKFSPTGVHLMALGTKGGGRNDDYFFTPNDVHVAPNGDIFVAEGHSNNPGTPARILKFNSDGDFLMSFGEMGNGDGQFVQPHALAMDSKGRLFVGDRSNNRVQIFDQDGNFLDVWYQFGRPSGIYIDNNDVLYSADSESGSVNPAHGDWIRGIRVGSAQTGEVEFLIPDPIPDCTGTCTAEGVVADANGNIFGAEVGPVGGIKRYYRPIK</sequence>
<dbReference type="PANTHER" id="PTHR10680">
    <property type="entry name" value="PEPTIDYL-GLYCINE ALPHA-AMIDATING MONOOXYGENASE"/>
    <property type="match status" value="1"/>
</dbReference>
<keyword evidence="1 5" id="KW-0732">Signal</keyword>
<comment type="caution">
    <text evidence="6">The sequence shown here is derived from an EMBL/GenBank/DDBJ whole genome shotgun (WGS) entry which is preliminary data.</text>
</comment>
<feature type="chain" id="PRO_5012155924" description="6-bladed beta-propeller" evidence="5">
    <location>
        <begin position="24"/>
        <end position="354"/>
    </location>
</feature>
<proteinExistence type="predicted"/>
<gene>
    <name evidence="6" type="ORF">COA96_11465</name>
</gene>
<evidence type="ECO:0000256" key="5">
    <source>
        <dbReference type="SAM" id="SignalP"/>
    </source>
</evidence>
<evidence type="ECO:0000256" key="2">
    <source>
        <dbReference type="ARBA" id="ARBA00022737"/>
    </source>
</evidence>
<dbReference type="SUPFAM" id="SSF63829">
    <property type="entry name" value="Calcium-dependent phosphotriesterase"/>
    <property type="match status" value="1"/>
</dbReference>
<dbReference type="InterPro" id="IPR011042">
    <property type="entry name" value="6-blade_b-propeller_TolB-like"/>
</dbReference>
<name>A0A2A5AWA3_9GAMM</name>
<protein>
    <recommendedName>
        <fullName evidence="8">6-bladed beta-propeller</fullName>
    </recommendedName>
</protein>
<evidence type="ECO:0000313" key="6">
    <source>
        <dbReference type="EMBL" id="PCJ23563.1"/>
    </source>
</evidence>
<keyword evidence="2" id="KW-0677">Repeat</keyword>
<dbReference type="EMBL" id="NVVJ01000037">
    <property type="protein sequence ID" value="PCJ23563.1"/>
    <property type="molecule type" value="Genomic_DNA"/>
</dbReference>
<evidence type="ECO:0000313" key="7">
    <source>
        <dbReference type="Proteomes" id="UP000218327"/>
    </source>
</evidence>
<dbReference type="Gene3D" id="2.120.10.30">
    <property type="entry name" value="TolB, C-terminal domain"/>
    <property type="match status" value="1"/>
</dbReference>
<dbReference type="Proteomes" id="UP000218327">
    <property type="component" value="Unassembled WGS sequence"/>
</dbReference>
<reference evidence="7" key="1">
    <citation type="submission" date="2017-08" db="EMBL/GenBank/DDBJ databases">
        <title>A dynamic microbial community with high functional redundancy inhabits the cold, oxic subseafloor aquifer.</title>
        <authorList>
            <person name="Tully B.J."/>
            <person name="Wheat C.G."/>
            <person name="Glazer B.T."/>
            <person name="Huber J.A."/>
        </authorList>
    </citation>
    <scope>NUCLEOTIDE SEQUENCE [LARGE SCALE GENOMIC DNA]</scope>
</reference>
<organism evidence="6 7">
    <name type="scientific">SAR86 cluster bacterium</name>
    <dbReference type="NCBI Taxonomy" id="2030880"/>
    <lineage>
        <taxon>Bacteria</taxon>
        <taxon>Pseudomonadati</taxon>
        <taxon>Pseudomonadota</taxon>
        <taxon>Gammaproteobacteria</taxon>
        <taxon>SAR86 cluster</taxon>
    </lineage>
</organism>
<dbReference type="PANTHER" id="PTHR10680:SF28">
    <property type="entry name" value="SMP-30_GLUCONOLACTONASE_LRE-LIKE REGION DOMAIN-CONTAINING PROTEIN"/>
    <property type="match status" value="1"/>
</dbReference>
<evidence type="ECO:0000256" key="3">
    <source>
        <dbReference type="ARBA" id="ARBA00023180"/>
    </source>
</evidence>
<evidence type="ECO:0000256" key="4">
    <source>
        <dbReference type="PROSITE-ProRule" id="PRU00504"/>
    </source>
</evidence>
<dbReference type="AlphaFoldDB" id="A0A2A5AWA3"/>
<dbReference type="Pfam" id="PF01436">
    <property type="entry name" value="NHL"/>
    <property type="match status" value="1"/>
</dbReference>
<dbReference type="PROSITE" id="PS51125">
    <property type="entry name" value="NHL"/>
    <property type="match status" value="1"/>
</dbReference>
<dbReference type="InterPro" id="IPR001258">
    <property type="entry name" value="NHL_repeat"/>
</dbReference>
<keyword evidence="3" id="KW-0325">Glycoprotein</keyword>